<protein>
    <submittedName>
        <fullName evidence="2">Uncharacterized protein</fullName>
    </submittedName>
</protein>
<proteinExistence type="predicted"/>
<dbReference type="Proteomes" id="UP000815325">
    <property type="component" value="Unassembled WGS sequence"/>
</dbReference>
<sequence length="724" mass="76845">MTKLLQPLLKHLPSQASQQAQTLIQAPPVPLHALHLHERRLLGPLVQLLRHKDDAVRHQSLYVLLECVRSSPLGMAELVDTPNCMQALVHVLTAGVQGPASAQAVAVTAAHVLWNLSSDVSVRALMHKHTPSLGKVFFGLLDHASVHMRAAGSGALYNLASSIGQVARELPCNTQLVAFLVSMLGKDKDWRQMPRAGQQPVDLQQQHQQQHQQHQQQHQQHQQQDLMQERLGRLYIDANLSGGRPQQDMAFESEVLVEAHAAGLLSILVQSNAQAQLLLSLEGGIEQVLLGLQVTASSPNLLHASAQLRDTCGRVLMGLLCHASTRISTTTSHMLLTHAVCLESEAAQLVCGNASIRRGMADALAAAALALGVSKQEVATSLSSTAPQGAPDPPLIRASFEVSTDGESAVSGDTLAEGKAAALQQPHVRGGKEESGPELGVGKRWQGLEAKVQGSDPLERLQVGQDVMYMLHVLVADEECARALAATDYGIVHMLRLMAYLDVNNAPRSATPALSTTSNKSNASAPPPASGASRQGTELGMANAGSQQALQKLAASMEAVRDDQVLTGVQALAAGTLAHLADFEAIRQLPSMQQALSPEPNQLTALAVLMLPQSEPSKPALSTTSAHKNGQGSMMGPQLRDKPTDSAASNAEGSTPSERKPALQPNPVCVQGVHLQGMLAMLLAAVAQHGPFAYATFTSVACAFVFGDMNHLTFVCVLCVQQRG</sequence>
<feature type="compositionally biased region" description="Polar residues" evidence="1">
    <location>
        <begin position="646"/>
        <end position="656"/>
    </location>
</feature>
<feature type="region of interest" description="Disordered" evidence="1">
    <location>
        <begin position="195"/>
        <end position="224"/>
    </location>
</feature>
<reference evidence="2" key="1">
    <citation type="submission" date="2017-08" db="EMBL/GenBank/DDBJ databases">
        <authorList>
            <person name="Polle J.E."/>
            <person name="Barry K."/>
            <person name="Cushman J."/>
            <person name="Schmutz J."/>
            <person name="Tran D."/>
            <person name="Hathwaick L.T."/>
            <person name="Yim W.C."/>
            <person name="Jenkins J."/>
            <person name="Mckie-Krisberg Z.M."/>
            <person name="Prochnik S."/>
            <person name="Lindquist E."/>
            <person name="Dockter R.B."/>
            <person name="Adam C."/>
            <person name="Molina H."/>
            <person name="Bunkerborg J."/>
            <person name="Jin E."/>
            <person name="Buchheim M."/>
            <person name="Magnuson J."/>
        </authorList>
    </citation>
    <scope>NUCLEOTIDE SEQUENCE</scope>
    <source>
        <strain evidence="2">CCAP 19/18</strain>
    </source>
</reference>
<feature type="compositionally biased region" description="Polar residues" evidence="1">
    <location>
        <begin position="615"/>
        <end position="632"/>
    </location>
</feature>
<dbReference type="EMBL" id="MU069623">
    <property type="protein sequence ID" value="KAF5837250.1"/>
    <property type="molecule type" value="Genomic_DNA"/>
</dbReference>
<dbReference type="PANTHER" id="PTHR10019">
    <property type="entry name" value="SNF5"/>
    <property type="match status" value="1"/>
</dbReference>
<evidence type="ECO:0000256" key="1">
    <source>
        <dbReference type="SAM" id="MobiDB-lite"/>
    </source>
</evidence>
<evidence type="ECO:0000313" key="3">
    <source>
        <dbReference type="Proteomes" id="UP000815325"/>
    </source>
</evidence>
<evidence type="ECO:0000313" key="2">
    <source>
        <dbReference type="EMBL" id="KAF5837250.1"/>
    </source>
</evidence>
<feature type="region of interest" description="Disordered" evidence="1">
    <location>
        <begin position="615"/>
        <end position="665"/>
    </location>
</feature>
<feature type="region of interest" description="Disordered" evidence="1">
    <location>
        <begin position="510"/>
        <end position="537"/>
    </location>
</feature>
<dbReference type="Gene3D" id="1.25.10.10">
    <property type="entry name" value="Leucine-rich Repeat Variant"/>
    <property type="match status" value="1"/>
</dbReference>
<keyword evidence="3" id="KW-1185">Reference proteome</keyword>
<accession>A0ABQ7GRK6</accession>
<dbReference type="InterPro" id="IPR011989">
    <property type="entry name" value="ARM-like"/>
</dbReference>
<comment type="caution">
    <text evidence="2">The sequence shown here is derived from an EMBL/GenBank/DDBJ whole genome shotgun (WGS) entry which is preliminary data.</text>
</comment>
<dbReference type="InterPro" id="IPR016024">
    <property type="entry name" value="ARM-type_fold"/>
</dbReference>
<name>A0ABQ7GRK6_DUNSA</name>
<organism evidence="2 3">
    <name type="scientific">Dunaliella salina</name>
    <name type="common">Green alga</name>
    <name type="synonym">Protococcus salinus</name>
    <dbReference type="NCBI Taxonomy" id="3046"/>
    <lineage>
        <taxon>Eukaryota</taxon>
        <taxon>Viridiplantae</taxon>
        <taxon>Chlorophyta</taxon>
        <taxon>core chlorophytes</taxon>
        <taxon>Chlorophyceae</taxon>
        <taxon>CS clade</taxon>
        <taxon>Chlamydomonadales</taxon>
        <taxon>Dunaliellaceae</taxon>
        <taxon>Dunaliella</taxon>
    </lineage>
</organism>
<gene>
    <name evidence="2" type="ORF">DUNSADRAFT_4641</name>
</gene>
<dbReference type="SUPFAM" id="SSF48371">
    <property type="entry name" value="ARM repeat"/>
    <property type="match status" value="1"/>
</dbReference>
<feature type="compositionally biased region" description="Polar residues" evidence="1">
    <location>
        <begin position="510"/>
        <end position="520"/>
    </location>
</feature>
<feature type="compositionally biased region" description="Low complexity" evidence="1">
    <location>
        <begin position="204"/>
        <end position="224"/>
    </location>
</feature>